<sequence length="178" mass="19581">MTVVSTPRLENKIKKRLEILLYHIGVEILLFHIGKVIVGLVRAKDTLDFGYLFADDLTSAVNQFYSPPSGKGWFNQLPTLTPPSENFGLELISGARIEGDGPAPGSDGEKLKKLHAVVEGHIRRYCASEDGLKRFPSLKDKNNEDLVFHNNLPFSVPSCAISSISFALFSPCVGRPGR</sequence>
<gene>
    <name evidence="2" type="ORF">RDI58_016365</name>
</gene>
<reference evidence="2 3" key="1">
    <citation type="submission" date="2024-02" db="EMBL/GenBank/DDBJ databases">
        <title>de novo genome assembly of Solanum bulbocastanum strain 11H21.</title>
        <authorList>
            <person name="Hosaka A.J."/>
        </authorList>
    </citation>
    <scope>NUCLEOTIDE SEQUENCE [LARGE SCALE GENOMIC DNA]</scope>
    <source>
        <tissue evidence="2">Young leaves</tissue>
    </source>
</reference>
<feature type="transmembrane region" description="Helical" evidence="1">
    <location>
        <begin position="20"/>
        <end position="41"/>
    </location>
</feature>
<accession>A0AAN8YCB6</accession>
<proteinExistence type="predicted"/>
<keyword evidence="1" id="KW-0812">Transmembrane</keyword>
<evidence type="ECO:0000256" key="1">
    <source>
        <dbReference type="SAM" id="Phobius"/>
    </source>
</evidence>
<comment type="caution">
    <text evidence="2">The sequence shown here is derived from an EMBL/GenBank/DDBJ whole genome shotgun (WGS) entry which is preliminary data.</text>
</comment>
<dbReference type="EMBL" id="JBANQN010000006">
    <property type="protein sequence ID" value="KAK6787840.1"/>
    <property type="molecule type" value="Genomic_DNA"/>
</dbReference>
<evidence type="ECO:0000313" key="2">
    <source>
        <dbReference type="EMBL" id="KAK6787840.1"/>
    </source>
</evidence>
<keyword evidence="1" id="KW-0472">Membrane</keyword>
<dbReference type="Proteomes" id="UP001371456">
    <property type="component" value="Unassembled WGS sequence"/>
</dbReference>
<protein>
    <submittedName>
        <fullName evidence="2">Uncharacterized protein</fullName>
    </submittedName>
</protein>
<organism evidence="2 3">
    <name type="scientific">Solanum bulbocastanum</name>
    <name type="common">Wild potato</name>
    <dbReference type="NCBI Taxonomy" id="147425"/>
    <lineage>
        <taxon>Eukaryota</taxon>
        <taxon>Viridiplantae</taxon>
        <taxon>Streptophyta</taxon>
        <taxon>Embryophyta</taxon>
        <taxon>Tracheophyta</taxon>
        <taxon>Spermatophyta</taxon>
        <taxon>Magnoliopsida</taxon>
        <taxon>eudicotyledons</taxon>
        <taxon>Gunneridae</taxon>
        <taxon>Pentapetalae</taxon>
        <taxon>asterids</taxon>
        <taxon>lamiids</taxon>
        <taxon>Solanales</taxon>
        <taxon>Solanaceae</taxon>
        <taxon>Solanoideae</taxon>
        <taxon>Solaneae</taxon>
        <taxon>Solanum</taxon>
    </lineage>
</organism>
<keyword evidence="3" id="KW-1185">Reference proteome</keyword>
<dbReference type="AlphaFoldDB" id="A0AAN8YCB6"/>
<name>A0AAN8YCB6_SOLBU</name>
<evidence type="ECO:0000313" key="3">
    <source>
        <dbReference type="Proteomes" id="UP001371456"/>
    </source>
</evidence>
<keyword evidence="1" id="KW-1133">Transmembrane helix</keyword>